<evidence type="ECO:0000313" key="4">
    <source>
        <dbReference type="Proteomes" id="UP000630615"/>
    </source>
</evidence>
<keyword evidence="4" id="KW-1185">Reference proteome</keyword>
<dbReference type="InterPro" id="IPR027417">
    <property type="entry name" value="P-loop_NTPase"/>
</dbReference>
<sequence>MTDFFDKKHYGLIDNKHMAINDIYGIDIENFRLFKNQKLNLGQEMTVVSGRNGTMKSTLLGLLAQPYRTEHKDLYGNRMQTKFSDVFKLSSEKDKDDYIYHIRLNVDGDLKLKEPIPLYFQPGNPNSKTSKKDRHRLVPSGRQQGDGYFTLPSVYINLKRLYPLIDSGEIKSVSIEYDMAEKKFISSLYQQVLLREDFDNFEKYSTNISRISKNPYGPENSYYDVNSISSGEDNLSTFADVLVSFMRIFSANKKNKYNGLTGILAIDEFEASLHPIAQMNLFNFLFDWSRKYKVKIILNTHSLFLIQNIYLSQKERLEHKRIIINFIASQFEEDNILSIYENPPYNLAYSELTLSDYTENSNLAKVKILCEDEVAELLLKRVIKTQKILSQINFSHVVNDDNPGTSYTLLTNLCKSFPNILNETMSMVVLDADIDCRAVKVGKFPHVLNFPSLFDGLPFEKELIKYILTLDGSNAFFKKFKKQKEMFKQSFTRYKVPLNVENYKDEDVKPFKNWYDSNKNDAKKYLTYYVNDNRELFNDFLKHLLQHVNDIRTKNGFTKIED</sequence>
<name>A0ABQ1P7N2_9ENTE</name>
<proteinExistence type="predicted"/>
<evidence type="ECO:0000256" key="1">
    <source>
        <dbReference type="SAM" id="MobiDB-lite"/>
    </source>
</evidence>
<evidence type="ECO:0000313" key="3">
    <source>
        <dbReference type="EMBL" id="GGC92672.1"/>
    </source>
</evidence>
<dbReference type="Proteomes" id="UP000630615">
    <property type="component" value="Unassembled WGS sequence"/>
</dbReference>
<feature type="domain" description="Endonuclease GajA/Old nuclease/RecF-like AAA" evidence="2">
    <location>
        <begin position="207"/>
        <end position="306"/>
    </location>
</feature>
<dbReference type="InterPro" id="IPR051396">
    <property type="entry name" value="Bact_Antivir_Def_Nuclease"/>
</dbReference>
<accession>A0ABQ1P7N2</accession>
<dbReference type="PANTHER" id="PTHR43581:SF4">
    <property type="entry name" value="ATP_GTP PHOSPHATASE"/>
    <property type="match status" value="1"/>
</dbReference>
<comment type="caution">
    <text evidence="3">The sequence shown here is derived from an EMBL/GenBank/DDBJ whole genome shotgun (WGS) entry which is preliminary data.</text>
</comment>
<organism evidence="3 4">
    <name type="scientific">Enterococcus wangshanyuanii</name>
    <dbReference type="NCBI Taxonomy" id="2005703"/>
    <lineage>
        <taxon>Bacteria</taxon>
        <taxon>Bacillati</taxon>
        <taxon>Bacillota</taxon>
        <taxon>Bacilli</taxon>
        <taxon>Lactobacillales</taxon>
        <taxon>Enterococcaceae</taxon>
        <taxon>Enterococcus</taxon>
    </lineage>
</organism>
<dbReference type="SUPFAM" id="SSF52540">
    <property type="entry name" value="P-loop containing nucleoside triphosphate hydrolases"/>
    <property type="match status" value="1"/>
</dbReference>
<feature type="region of interest" description="Disordered" evidence="1">
    <location>
        <begin position="121"/>
        <end position="142"/>
    </location>
</feature>
<gene>
    <name evidence="3" type="ORF">GCM10011573_22850</name>
</gene>
<dbReference type="EMBL" id="BMKI01000004">
    <property type="protein sequence ID" value="GGC92672.1"/>
    <property type="molecule type" value="Genomic_DNA"/>
</dbReference>
<reference evidence="4" key="1">
    <citation type="journal article" date="2019" name="Int. J. Syst. Evol. Microbiol.">
        <title>The Global Catalogue of Microorganisms (GCM) 10K type strain sequencing project: providing services to taxonomists for standard genome sequencing and annotation.</title>
        <authorList>
            <consortium name="The Broad Institute Genomics Platform"/>
            <consortium name="The Broad Institute Genome Sequencing Center for Infectious Disease"/>
            <person name="Wu L."/>
            <person name="Ma J."/>
        </authorList>
    </citation>
    <scope>NUCLEOTIDE SEQUENCE [LARGE SCALE GENOMIC DNA]</scope>
    <source>
        <strain evidence="4">CGMCC 1.15942</strain>
    </source>
</reference>
<dbReference type="Gene3D" id="3.40.50.300">
    <property type="entry name" value="P-loop containing nucleotide triphosphate hydrolases"/>
    <property type="match status" value="1"/>
</dbReference>
<dbReference type="Pfam" id="PF13175">
    <property type="entry name" value="AAA_15"/>
    <property type="match status" value="1"/>
</dbReference>
<dbReference type="PANTHER" id="PTHR43581">
    <property type="entry name" value="ATP/GTP PHOSPHATASE"/>
    <property type="match status" value="1"/>
</dbReference>
<protein>
    <recommendedName>
        <fullName evidence="2">Endonuclease GajA/Old nuclease/RecF-like AAA domain-containing protein</fullName>
    </recommendedName>
</protein>
<dbReference type="RefSeq" id="WP_227011131.1">
    <property type="nucleotide sequence ID" value="NZ_BMKI01000004.1"/>
</dbReference>
<dbReference type="InterPro" id="IPR041685">
    <property type="entry name" value="AAA_GajA/Old/RecF-like"/>
</dbReference>
<evidence type="ECO:0000259" key="2">
    <source>
        <dbReference type="Pfam" id="PF13175"/>
    </source>
</evidence>